<evidence type="ECO:0000313" key="9">
    <source>
        <dbReference type="Proteomes" id="UP000244892"/>
    </source>
</evidence>
<dbReference type="SMART" id="SM00304">
    <property type="entry name" value="HAMP"/>
    <property type="match status" value="1"/>
</dbReference>
<reference evidence="8 9" key="1">
    <citation type="submission" date="2018-05" db="EMBL/GenBank/DDBJ databases">
        <title>complete genome sequence of Aquabacterium olei NBRC 110486.</title>
        <authorList>
            <person name="Tang B."/>
            <person name="Chang J."/>
            <person name="Zhang L."/>
            <person name="Yang H."/>
        </authorList>
    </citation>
    <scope>NUCLEOTIDE SEQUENCE [LARGE SCALE GENOMIC DNA]</scope>
    <source>
        <strain evidence="8 9">NBRC 110486</strain>
    </source>
</reference>
<evidence type="ECO:0000256" key="3">
    <source>
        <dbReference type="ARBA" id="ARBA00029447"/>
    </source>
</evidence>
<evidence type="ECO:0000256" key="1">
    <source>
        <dbReference type="ARBA" id="ARBA00004370"/>
    </source>
</evidence>
<evidence type="ECO:0000259" key="6">
    <source>
        <dbReference type="PROSITE" id="PS50111"/>
    </source>
</evidence>
<feature type="domain" description="Methyl-accepting transducer" evidence="6">
    <location>
        <begin position="276"/>
        <end position="505"/>
    </location>
</feature>
<keyword evidence="9" id="KW-1185">Reference proteome</keyword>
<dbReference type="SMART" id="SM00283">
    <property type="entry name" value="MA"/>
    <property type="match status" value="1"/>
</dbReference>
<dbReference type="InterPro" id="IPR003660">
    <property type="entry name" value="HAMP_dom"/>
</dbReference>
<dbReference type="GO" id="GO:0007165">
    <property type="term" value="P:signal transduction"/>
    <property type="evidence" value="ECO:0007669"/>
    <property type="project" value="UniProtKB-KW"/>
</dbReference>
<organism evidence="8 9">
    <name type="scientific">Aquabacterium olei</name>
    <dbReference type="NCBI Taxonomy" id="1296669"/>
    <lineage>
        <taxon>Bacteria</taxon>
        <taxon>Pseudomonadati</taxon>
        <taxon>Pseudomonadota</taxon>
        <taxon>Betaproteobacteria</taxon>
        <taxon>Burkholderiales</taxon>
        <taxon>Aquabacterium</taxon>
    </lineage>
</organism>
<dbReference type="PANTHER" id="PTHR43531:SF14">
    <property type="entry name" value="METHYL-ACCEPTING CHEMOTAXIS PROTEIN I-RELATED"/>
    <property type="match status" value="1"/>
</dbReference>
<dbReference type="Proteomes" id="UP000244892">
    <property type="component" value="Chromosome"/>
</dbReference>
<dbReference type="GO" id="GO:0006935">
    <property type="term" value="P:chemotaxis"/>
    <property type="evidence" value="ECO:0007669"/>
    <property type="project" value="InterPro"/>
</dbReference>
<keyword evidence="5" id="KW-1133">Transmembrane helix</keyword>
<evidence type="ECO:0000256" key="2">
    <source>
        <dbReference type="ARBA" id="ARBA00022481"/>
    </source>
</evidence>
<evidence type="ECO:0000256" key="5">
    <source>
        <dbReference type="SAM" id="Phobius"/>
    </source>
</evidence>
<dbReference type="OrthoDB" id="8790700at2"/>
<dbReference type="InterPro" id="IPR004090">
    <property type="entry name" value="Chemotax_Me-accpt_rcpt"/>
</dbReference>
<dbReference type="EMBL" id="CP029210">
    <property type="protein sequence ID" value="AWI54957.1"/>
    <property type="molecule type" value="Genomic_DNA"/>
</dbReference>
<dbReference type="Pfam" id="PF00672">
    <property type="entry name" value="HAMP"/>
    <property type="match status" value="1"/>
</dbReference>
<dbReference type="GO" id="GO:0004888">
    <property type="term" value="F:transmembrane signaling receptor activity"/>
    <property type="evidence" value="ECO:0007669"/>
    <property type="project" value="InterPro"/>
</dbReference>
<dbReference type="PRINTS" id="PR00260">
    <property type="entry name" value="CHEMTRNSDUCR"/>
</dbReference>
<dbReference type="SUPFAM" id="SSF58104">
    <property type="entry name" value="Methyl-accepting chemotaxis protein (MCP) signaling domain"/>
    <property type="match status" value="1"/>
</dbReference>
<dbReference type="CDD" id="cd06225">
    <property type="entry name" value="HAMP"/>
    <property type="match status" value="1"/>
</dbReference>
<dbReference type="FunFam" id="1.10.287.950:FF:000001">
    <property type="entry name" value="Methyl-accepting chemotaxis sensory transducer"/>
    <property type="match status" value="1"/>
</dbReference>
<name>A0A2U8FVR3_9BURK</name>
<keyword evidence="4" id="KW-0807">Transducer</keyword>
<evidence type="ECO:0008006" key="10">
    <source>
        <dbReference type="Google" id="ProtNLM"/>
    </source>
</evidence>
<sequence>MAWITWLRGFSIRSRLLACMALVVGIGTIVGVGMTVQLQSLKGELDGFARQEFSATQTMAELALNMGRLRGHEKAAIINAGDSVSAETEFKAWQKLLEQTRQTMARMLESAPSEGLRDQARKLQEQLDGYGKLLAPTLQMVADNALTAPGEAYLATEAARAKADVLELGVTQLDKEINQLAETRRDRAADSATHTVILLWVLLLSPGLVFLPLMGLTIASITGPLRRAEEITEAIAHGDLTREINPRGKDEIAHLMLSMRTMQTGLRDMVASVRSSSESMLTASTEIAAGNQDLSNRTEQTASNLQATASSMDTLSKTVEHSAESAGVANHLADTASQRAAQGGEVVESVVAQMQQITEASRQIADIISVIDGIAFQTNILALNAAVEAARAGEQGRGFAVVAGEVRSLAQRSAEAAREIKTLIGQSVDRVEVGSQKVREAGSVMTEIVESIQRVSQAMNEIADATRQQSTGIGVVTQSVGQLDQMTQQNAALVEQSAAAADSLRQQAIDLSKTVQRFRLDQS</sequence>
<comment type="subcellular location">
    <subcellularLocation>
        <location evidence="1">Membrane</location>
    </subcellularLocation>
</comment>
<dbReference type="GO" id="GO:0005886">
    <property type="term" value="C:plasma membrane"/>
    <property type="evidence" value="ECO:0007669"/>
    <property type="project" value="TreeGrafter"/>
</dbReference>
<dbReference type="PANTHER" id="PTHR43531">
    <property type="entry name" value="PROTEIN ICFG"/>
    <property type="match status" value="1"/>
</dbReference>
<dbReference type="CDD" id="cd11386">
    <property type="entry name" value="MCP_signal"/>
    <property type="match status" value="1"/>
</dbReference>
<dbReference type="Gene3D" id="1.10.287.950">
    <property type="entry name" value="Methyl-accepting chemotaxis protein"/>
    <property type="match status" value="1"/>
</dbReference>
<protein>
    <recommendedName>
        <fullName evidence="10">Methyl-accepting chemotaxis protein</fullName>
    </recommendedName>
</protein>
<proteinExistence type="inferred from homology"/>
<feature type="transmembrane region" description="Helical" evidence="5">
    <location>
        <begin position="197"/>
        <end position="219"/>
    </location>
</feature>
<keyword evidence="2" id="KW-0488">Methylation</keyword>
<feature type="domain" description="HAMP" evidence="7">
    <location>
        <begin position="219"/>
        <end position="271"/>
    </location>
</feature>
<dbReference type="PROSITE" id="PS50111">
    <property type="entry name" value="CHEMOTAXIS_TRANSDUC_2"/>
    <property type="match status" value="1"/>
</dbReference>
<dbReference type="InterPro" id="IPR051310">
    <property type="entry name" value="MCP_chemotaxis"/>
</dbReference>
<dbReference type="Pfam" id="PF00015">
    <property type="entry name" value="MCPsignal"/>
    <property type="match status" value="1"/>
</dbReference>
<dbReference type="RefSeq" id="WP_109038076.1">
    <property type="nucleotide sequence ID" value="NZ_CP029210.1"/>
</dbReference>
<dbReference type="AlphaFoldDB" id="A0A2U8FVR3"/>
<accession>A0A2U8FVR3</accession>
<dbReference type="PROSITE" id="PS50885">
    <property type="entry name" value="HAMP"/>
    <property type="match status" value="1"/>
</dbReference>
<keyword evidence="5" id="KW-0472">Membrane</keyword>
<evidence type="ECO:0000313" key="8">
    <source>
        <dbReference type="EMBL" id="AWI54957.1"/>
    </source>
</evidence>
<dbReference type="KEGG" id="aon:DEH84_17165"/>
<comment type="similarity">
    <text evidence="3">Belongs to the methyl-accepting chemotaxis (MCP) protein family.</text>
</comment>
<evidence type="ECO:0000259" key="7">
    <source>
        <dbReference type="PROSITE" id="PS50885"/>
    </source>
</evidence>
<gene>
    <name evidence="8" type="ORF">DEH84_17165</name>
</gene>
<keyword evidence="5" id="KW-0812">Transmembrane</keyword>
<dbReference type="InterPro" id="IPR004089">
    <property type="entry name" value="MCPsignal_dom"/>
</dbReference>
<evidence type="ECO:0000256" key="4">
    <source>
        <dbReference type="PROSITE-ProRule" id="PRU00284"/>
    </source>
</evidence>